<dbReference type="RefSeq" id="WP_346230775.1">
    <property type="nucleotide sequence ID" value="NZ_JBDJAW010000065.1"/>
</dbReference>
<keyword evidence="2" id="KW-1133">Transmembrane helix</keyword>
<evidence type="ECO:0000313" key="3">
    <source>
        <dbReference type="EMBL" id="MEN3540936.1"/>
    </source>
</evidence>
<feature type="region of interest" description="Disordered" evidence="1">
    <location>
        <begin position="73"/>
        <end position="96"/>
    </location>
</feature>
<evidence type="ECO:0000313" key="4">
    <source>
        <dbReference type="Proteomes" id="UP001447516"/>
    </source>
</evidence>
<keyword evidence="2" id="KW-0812">Transmembrane</keyword>
<evidence type="ECO:0000256" key="1">
    <source>
        <dbReference type="SAM" id="MobiDB-lite"/>
    </source>
</evidence>
<evidence type="ECO:0008006" key="5">
    <source>
        <dbReference type="Google" id="ProtNLM"/>
    </source>
</evidence>
<reference evidence="3 4" key="1">
    <citation type="submission" date="2024-05" db="EMBL/GenBank/DDBJ databases">
        <title>Microbispora sp.ZYX-F-249.</title>
        <authorList>
            <person name="Xie H."/>
        </authorList>
    </citation>
    <scope>NUCLEOTIDE SEQUENCE [LARGE SCALE GENOMIC DNA]</scope>
    <source>
        <strain evidence="3 4">ZYX-F-249</strain>
    </source>
</reference>
<keyword evidence="4" id="KW-1185">Reference proteome</keyword>
<feature type="compositionally biased region" description="Low complexity" evidence="1">
    <location>
        <begin position="73"/>
        <end position="82"/>
    </location>
</feature>
<protein>
    <recommendedName>
        <fullName evidence="5">CU044_5270 family protein</fullName>
    </recommendedName>
</protein>
<sequence>MNTDELIRALRPDDLLDEAYHRRREADLARILADQPLRRPSPVRTRLVLAGAAAAVSAALAVPALLPGATTPAATTPAATTPGGAGTPAGGGASAPANRAVVTLDARSFLLAAAGNAARADVKTGRYWYSRERLYEPQPPGKVLVSSTESWYDGETGRGRTTSGLDAEVVAGGATAKATPTPRTRDFRITLLTDIGGESLSQDDFRRLPREVEGLRRWLEAHRRKEPSAGFTFRMTRLVLSGPTTPATRAAMLRILADEPGLRLERGVTDPLGRSGAAVVSADGAIRLIIDESGARLLAEEYNGPDRATERVGRSVRVGARTGEKTVYESSGWVEKIGDRP</sequence>
<accession>A0ABV0B297</accession>
<feature type="compositionally biased region" description="Gly residues" evidence="1">
    <location>
        <begin position="83"/>
        <end position="93"/>
    </location>
</feature>
<keyword evidence="2" id="KW-0472">Membrane</keyword>
<dbReference type="Proteomes" id="UP001447516">
    <property type="component" value="Unassembled WGS sequence"/>
</dbReference>
<proteinExistence type="predicted"/>
<name>A0ABV0B297_9ACTN</name>
<organism evidence="3 4">
    <name type="scientific">Microbispora maris</name>
    <dbReference type="NCBI Taxonomy" id="3144104"/>
    <lineage>
        <taxon>Bacteria</taxon>
        <taxon>Bacillati</taxon>
        <taxon>Actinomycetota</taxon>
        <taxon>Actinomycetes</taxon>
        <taxon>Streptosporangiales</taxon>
        <taxon>Streptosporangiaceae</taxon>
        <taxon>Microbispora</taxon>
    </lineage>
</organism>
<evidence type="ECO:0000256" key="2">
    <source>
        <dbReference type="SAM" id="Phobius"/>
    </source>
</evidence>
<comment type="caution">
    <text evidence="3">The sequence shown here is derived from an EMBL/GenBank/DDBJ whole genome shotgun (WGS) entry which is preliminary data.</text>
</comment>
<feature type="transmembrane region" description="Helical" evidence="2">
    <location>
        <begin position="47"/>
        <end position="66"/>
    </location>
</feature>
<dbReference type="EMBL" id="JBDJAW010000065">
    <property type="protein sequence ID" value="MEN3540936.1"/>
    <property type="molecule type" value="Genomic_DNA"/>
</dbReference>
<gene>
    <name evidence="3" type="ORF">AAH991_37885</name>
</gene>